<keyword evidence="5" id="KW-1185">Reference proteome</keyword>
<name>A0ABQ8GQJ5_9PEZI</name>
<dbReference type="Pfam" id="PF00106">
    <property type="entry name" value="adh_short"/>
    <property type="match status" value="1"/>
</dbReference>
<sequence>MFQRAKNIFAQSAFIANPPFTEKELPDQHGKVHIVTGGYSGVGLELVKLLHGAGATVYVAGRSPDKAAQAIEEVKKGGGGGGGNGRVEFLKLDLASLASIKGSVDEFVGREDRLDVLTNNAGVMFPPKGSVSEEGHELQMGTNCLGPFLFTQLLLPLLRKTAASSPPGSVRVTWAASVAIDLLSPAYGVDLDDATGAPKVLGTPQQNYGQSKSGNVLLGTEFARRYREDGIVSSSWNPGNLYTELYRHTGPVERLVARGMLYPAVKGAYTELYAGWSPDITLENSGCLVVPWGRIQTPRAGLEQAIKRKDEGGLGVAEKFWEWCEKETKAYM</sequence>
<dbReference type="InterPro" id="IPR036291">
    <property type="entry name" value="NAD(P)-bd_dom_sf"/>
</dbReference>
<evidence type="ECO:0000313" key="5">
    <source>
        <dbReference type="Proteomes" id="UP000774617"/>
    </source>
</evidence>
<comment type="similarity">
    <text evidence="1">Belongs to the short-chain dehydrogenases/reductases (SDR) family.</text>
</comment>
<dbReference type="PRINTS" id="PR00081">
    <property type="entry name" value="GDHRDH"/>
</dbReference>
<dbReference type="PANTHER" id="PTHR24320">
    <property type="entry name" value="RETINOL DEHYDROGENASE"/>
    <property type="match status" value="1"/>
</dbReference>
<reference evidence="4 5" key="1">
    <citation type="journal article" date="2021" name="Nat. Commun.">
        <title>Genetic determinants of endophytism in the Arabidopsis root mycobiome.</title>
        <authorList>
            <person name="Mesny F."/>
            <person name="Miyauchi S."/>
            <person name="Thiergart T."/>
            <person name="Pickel B."/>
            <person name="Atanasova L."/>
            <person name="Karlsson M."/>
            <person name="Huettel B."/>
            <person name="Barry K.W."/>
            <person name="Haridas S."/>
            <person name="Chen C."/>
            <person name="Bauer D."/>
            <person name="Andreopoulos W."/>
            <person name="Pangilinan J."/>
            <person name="LaButti K."/>
            <person name="Riley R."/>
            <person name="Lipzen A."/>
            <person name="Clum A."/>
            <person name="Drula E."/>
            <person name="Henrissat B."/>
            <person name="Kohler A."/>
            <person name="Grigoriev I.V."/>
            <person name="Martin F.M."/>
            <person name="Hacquard S."/>
        </authorList>
    </citation>
    <scope>NUCLEOTIDE SEQUENCE [LARGE SCALE GENOMIC DNA]</scope>
    <source>
        <strain evidence="4 5">MPI-SDFR-AT-0080</strain>
    </source>
</reference>
<protein>
    <recommendedName>
        <fullName evidence="6">Short-chain dehydrogenase/reductase SDR</fullName>
    </recommendedName>
</protein>
<evidence type="ECO:0000313" key="4">
    <source>
        <dbReference type="EMBL" id="KAH7060859.1"/>
    </source>
</evidence>
<dbReference type="PANTHER" id="PTHR24320:SF236">
    <property type="entry name" value="SHORT-CHAIN DEHYDROGENASE-RELATED"/>
    <property type="match status" value="1"/>
</dbReference>
<dbReference type="Gene3D" id="3.40.50.720">
    <property type="entry name" value="NAD(P)-binding Rossmann-like Domain"/>
    <property type="match status" value="1"/>
</dbReference>
<keyword evidence="3" id="KW-0560">Oxidoreductase</keyword>
<gene>
    <name evidence="4" type="ORF">B0J12DRAFT_770302</name>
</gene>
<proteinExistence type="inferred from homology"/>
<evidence type="ECO:0008006" key="6">
    <source>
        <dbReference type="Google" id="ProtNLM"/>
    </source>
</evidence>
<evidence type="ECO:0000256" key="1">
    <source>
        <dbReference type="ARBA" id="ARBA00006484"/>
    </source>
</evidence>
<dbReference type="InterPro" id="IPR002347">
    <property type="entry name" value="SDR_fam"/>
</dbReference>
<comment type="caution">
    <text evidence="4">The sequence shown here is derived from an EMBL/GenBank/DDBJ whole genome shotgun (WGS) entry which is preliminary data.</text>
</comment>
<dbReference type="SUPFAM" id="SSF51735">
    <property type="entry name" value="NAD(P)-binding Rossmann-fold domains"/>
    <property type="match status" value="1"/>
</dbReference>
<dbReference type="EMBL" id="JAGTJR010000005">
    <property type="protein sequence ID" value="KAH7060859.1"/>
    <property type="molecule type" value="Genomic_DNA"/>
</dbReference>
<dbReference type="Proteomes" id="UP000774617">
    <property type="component" value="Unassembled WGS sequence"/>
</dbReference>
<organism evidence="4 5">
    <name type="scientific">Macrophomina phaseolina</name>
    <dbReference type="NCBI Taxonomy" id="35725"/>
    <lineage>
        <taxon>Eukaryota</taxon>
        <taxon>Fungi</taxon>
        <taxon>Dikarya</taxon>
        <taxon>Ascomycota</taxon>
        <taxon>Pezizomycotina</taxon>
        <taxon>Dothideomycetes</taxon>
        <taxon>Dothideomycetes incertae sedis</taxon>
        <taxon>Botryosphaeriales</taxon>
        <taxon>Botryosphaeriaceae</taxon>
        <taxon>Macrophomina</taxon>
    </lineage>
</organism>
<keyword evidence="2" id="KW-0521">NADP</keyword>
<accession>A0ABQ8GQJ5</accession>
<evidence type="ECO:0000256" key="3">
    <source>
        <dbReference type="ARBA" id="ARBA00023002"/>
    </source>
</evidence>
<evidence type="ECO:0000256" key="2">
    <source>
        <dbReference type="ARBA" id="ARBA00022857"/>
    </source>
</evidence>